<gene>
    <name evidence="2" type="ORF">BSAL_53345</name>
</gene>
<dbReference type="FunFam" id="3.90.190.10:FF:000084">
    <property type="entry name" value="Tyrosine phospatase-like protein"/>
    <property type="match status" value="1"/>
</dbReference>
<feature type="region of interest" description="Disordered" evidence="1">
    <location>
        <begin position="301"/>
        <end position="325"/>
    </location>
</feature>
<keyword evidence="3" id="KW-1185">Reference proteome</keyword>
<dbReference type="VEuPathDB" id="TriTrypDB:BSAL_53345"/>
<dbReference type="OrthoDB" id="6375174at2759"/>
<dbReference type="Proteomes" id="UP000051952">
    <property type="component" value="Unassembled WGS sequence"/>
</dbReference>
<proteinExistence type="predicted"/>
<accession>A0A0S4ILM4</accession>
<evidence type="ECO:0000313" key="3">
    <source>
        <dbReference type="Proteomes" id="UP000051952"/>
    </source>
</evidence>
<dbReference type="AlphaFoldDB" id="A0A0S4ILM4"/>
<name>A0A0S4ILM4_BODSA</name>
<evidence type="ECO:0000256" key="1">
    <source>
        <dbReference type="SAM" id="MobiDB-lite"/>
    </source>
</evidence>
<evidence type="ECO:0000313" key="2">
    <source>
        <dbReference type="EMBL" id="CUE71492.1"/>
    </source>
</evidence>
<dbReference type="EMBL" id="CYKH01000109">
    <property type="protein sequence ID" value="CUE71492.1"/>
    <property type="molecule type" value="Genomic_DNA"/>
</dbReference>
<organism evidence="2 3">
    <name type="scientific">Bodo saltans</name>
    <name type="common">Flagellated protozoan</name>
    <dbReference type="NCBI Taxonomy" id="75058"/>
    <lineage>
        <taxon>Eukaryota</taxon>
        <taxon>Discoba</taxon>
        <taxon>Euglenozoa</taxon>
        <taxon>Kinetoplastea</taxon>
        <taxon>Metakinetoplastina</taxon>
        <taxon>Eubodonida</taxon>
        <taxon>Bodonidae</taxon>
        <taxon>Bodo</taxon>
    </lineage>
</organism>
<dbReference type="PANTHER" id="PTHR31126:SF14">
    <property type="entry name" value="TYROSINE-PROTEIN PHOSPHATASE OCA6-RELATED"/>
    <property type="match status" value="1"/>
</dbReference>
<dbReference type="InterPro" id="IPR029021">
    <property type="entry name" value="Prot-tyrosine_phosphatase-like"/>
</dbReference>
<dbReference type="InterPro" id="IPR004861">
    <property type="entry name" value="Siw14-like"/>
</dbReference>
<dbReference type="PANTHER" id="PTHR31126">
    <property type="entry name" value="TYROSINE-PROTEIN PHOSPHATASE"/>
    <property type="match status" value="1"/>
</dbReference>
<protein>
    <submittedName>
        <fullName evidence="2">Tyrosine phosphatase-like, putative</fullName>
    </submittedName>
</protein>
<dbReference type="GO" id="GO:0016791">
    <property type="term" value="F:phosphatase activity"/>
    <property type="evidence" value="ECO:0007669"/>
    <property type="project" value="TreeGrafter"/>
</dbReference>
<sequence length="418" mass="45091">MASEPHVQSAPSSAPRRFTLDFVPPFRYACVEDGLYRGAYPVLRNFPFLKNIGIRTILSVTPEPATYDLKVFCKSEQIELKYIQADRHKGEPQLLPTDLNEALNVLVQADNYPIYIHCLDGRHVVGLVIMALRKLQCWDYGAMQLEYERFTKEGNNETAFVMDYAGGLTLPLRVPPWLLHSPLLFDSDGRARRHPTLKIKHLHAPPATVAVHGAPVVSHVPSASNYPSPSLVESGSIAMLASSIDTRPSHFLASTTKTAQPVEAAAVVGTPLTYLDISAIAPLRISTGALVTVTNTTTTVTSTPTTAGAAASASTDRPNTPKKLSSTLSTSNVFSVVPSSELQMLSVRSALCRVDSTVSASNANAWENTTTFFSTITSSVGTTTTGGMSLASAMAQLLQVVVAVVVQIQQRQTRRQNG</sequence>
<reference evidence="3" key="1">
    <citation type="submission" date="2015-09" db="EMBL/GenBank/DDBJ databases">
        <authorList>
            <consortium name="Pathogen Informatics"/>
        </authorList>
    </citation>
    <scope>NUCLEOTIDE SEQUENCE [LARGE SCALE GENOMIC DNA]</scope>
    <source>
        <strain evidence="3">Lake Konstanz</strain>
    </source>
</reference>
<feature type="compositionally biased region" description="Low complexity" evidence="1">
    <location>
        <begin position="301"/>
        <end position="315"/>
    </location>
</feature>
<dbReference type="Gene3D" id="3.90.190.10">
    <property type="entry name" value="Protein tyrosine phosphatase superfamily"/>
    <property type="match status" value="1"/>
</dbReference>
<dbReference type="SUPFAM" id="SSF52799">
    <property type="entry name" value="(Phosphotyrosine protein) phosphatases II"/>
    <property type="match status" value="1"/>
</dbReference>
<dbReference type="Pfam" id="PF03162">
    <property type="entry name" value="Y_phosphatase2"/>
    <property type="match status" value="1"/>
</dbReference>